<dbReference type="Pfam" id="PF07715">
    <property type="entry name" value="Plug"/>
    <property type="match status" value="1"/>
</dbReference>
<dbReference type="InterPro" id="IPR012910">
    <property type="entry name" value="Plug_dom"/>
</dbReference>
<dbReference type="AlphaFoldDB" id="F5ITY1"/>
<dbReference type="HOGENOM" id="CLU_026226_0_0_10"/>
<dbReference type="Proteomes" id="UP000004913">
    <property type="component" value="Unassembled WGS sequence"/>
</dbReference>
<dbReference type="InterPro" id="IPR039426">
    <property type="entry name" value="TonB-dep_rcpt-like"/>
</dbReference>
<keyword evidence="7 8" id="KW-0998">Cell outer membrane</keyword>
<evidence type="ECO:0000256" key="5">
    <source>
        <dbReference type="ARBA" id="ARBA00022729"/>
    </source>
</evidence>
<evidence type="ECO:0000256" key="8">
    <source>
        <dbReference type="PROSITE-ProRule" id="PRU01360"/>
    </source>
</evidence>
<keyword evidence="6 8" id="KW-0472">Membrane</keyword>
<dbReference type="Gene3D" id="2.170.130.10">
    <property type="entry name" value="TonB-dependent receptor, plug domain"/>
    <property type="match status" value="1"/>
</dbReference>
<dbReference type="GO" id="GO:0009279">
    <property type="term" value="C:cell outer membrane"/>
    <property type="evidence" value="ECO:0007669"/>
    <property type="project" value="UniProtKB-SubCell"/>
</dbReference>
<dbReference type="PANTHER" id="PTHR30069">
    <property type="entry name" value="TONB-DEPENDENT OUTER MEMBRANE RECEPTOR"/>
    <property type="match status" value="1"/>
</dbReference>
<dbReference type="PANTHER" id="PTHR30069:SF29">
    <property type="entry name" value="HEMOGLOBIN AND HEMOGLOBIN-HAPTOGLOBIN-BINDING PROTEIN 1-RELATED"/>
    <property type="match status" value="1"/>
</dbReference>
<dbReference type="GO" id="GO:0015344">
    <property type="term" value="F:siderophore uptake transmembrane transporter activity"/>
    <property type="evidence" value="ECO:0007669"/>
    <property type="project" value="TreeGrafter"/>
</dbReference>
<gene>
    <name evidence="10" type="ORF">HMPREF9455_00548</name>
</gene>
<evidence type="ECO:0000259" key="9">
    <source>
        <dbReference type="Pfam" id="PF07715"/>
    </source>
</evidence>
<dbReference type="eggNOG" id="COG4206">
    <property type="taxonomic scope" value="Bacteria"/>
</dbReference>
<sequence length="675" mass="77243">MSFSKSKKRILIIILLNVCLISFAQNKLDSIQLLNEVVVSARAIQTEIVPVQTLSGTLLGNLSAHSVADAMRYFSGVQLKDYGGVGGLKTVNIRSMGSQHVGVFYDGIEIGNPQNGVVDLGRFSLDNMEAISLYNGQKSAIFQPAKDYASASSIYMTTKSPEFRQGRRYGLKAAFKTGAFDLVNPSVLWHQKLSENVSGSLNAEYIHSSGRYKFKRAVVNNMDDRGGYDTTEVRKNGDVDVFRIEHALFGKIRDGEWKTRSYFYTSERGYPGADIKKPDVYAHEDRQWDKNFFFQSSLKKNVSATYSTLLSTKYAYDYIHYIAGPYPGPELNNKYMLHEAYLSSANLFNILPFWSANISADFMWNKMNSDMREFIYPQRYSGWVAAATSLCFDRFRLQASLLASYIHDNTKEEKKEIQRDWDKYTPAIIVSWQPFDAHDFHLRAFYKDIFRMPTFSEMHLAYMGSLSSFLKPEYTRQYNIGITYSHPVNHALNIGGQVDVYHNRITDKLVAIPGGVNFRWTMKNIGLVKIKGIDAALFGDIQHGRNLSVDIRLNYTYQQAQDYSDPEESATYKGQIAYIPWHSGSAIIGTTYKTWYFNYSFIYTGKRYDGSANIVENRIKEWYTHDLSLSKSLNWKGTDFRLTAEVNNLFNQQYEVVLRYPMPGTNFKFILNVIL</sequence>
<evidence type="ECO:0000256" key="2">
    <source>
        <dbReference type="ARBA" id="ARBA00022448"/>
    </source>
</evidence>
<keyword evidence="5" id="KW-0732">Signal</keyword>
<keyword evidence="11" id="KW-1185">Reference proteome</keyword>
<feature type="domain" description="TonB-dependent receptor plug" evidence="9">
    <location>
        <begin position="49"/>
        <end position="143"/>
    </location>
</feature>
<keyword evidence="3 8" id="KW-1134">Transmembrane beta strand</keyword>
<evidence type="ECO:0000256" key="6">
    <source>
        <dbReference type="ARBA" id="ARBA00023136"/>
    </source>
</evidence>
<organism evidence="10 11">
    <name type="scientific">Dysgonomonas gadei ATCC BAA-286</name>
    <dbReference type="NCBI Taxonomy" id="742766"/>
    <lineage>
        <taxon>Bacteria</taxon>
        <taxon>Pseudomonadati</taxon>
        <taxon>Bacteroidota</taxon>
        <taxon>Bacteroidia</taxon>
        <taxon>Bacteroidales</taxon>
        <taxon>Dysgonomonadaceae</taxon>
        <taxon>Dysgonomonas</taxon>
    </lineage>
</organism>
<evidence type="ECO:0000256" key="7">
    <source>
        <dbReference type="ARBA" id="ARBA00023237"/>
    </source>
</evidence>
<reference evidence="10 11" key="1">
    <citation type="submission" date="2011-04" db="EMBL/GenBank/DDBJ databases">
        <title>The Genome Sequence of Dysgonomonas gadei ATCC BAA-286.</title>
        <authorList>
            <consortium name="The Broad Institute Genome Sequencing Platform"/>
            <person name="Earl A."/>
            <person name="Ward D."/>
            <person name="Feldgarden M."/>
            <person name="Gevers D."/>
            <person name="Pudlo N."/>
            <person name="Martens E."/>
            <person name="Allen-Vercoe E."/>
            <person name="Young S.K."/>
            <person name="Zeng Q."/>
            <person name="Gargeya S."/>
            <person name="Fitzgerald M."/>
            <person name="Haas B."/>
            <person name="Abouelleil A."/>
            <person name="Alvarado L."/>
            <person name="Arachchi H.M."/>
            <person name="Berlin A."/>
            <person name="Brown A."/>
            <person name="Chapman S.B."/>
            <person name="Chen Z."/>
            <person name="Dunbar C."/>
            <person name="Freedman E."/>
            <person name="Gearin G."/>
            <person name="Gellesch M."/>
            <person name="Goldberg J."/>
            <person name="Griggs A."/>
            <person name="Gujja S."/>
            <person name="Heiman D."/>
            <person name="Howarth C."/>
            <person name="Larson L."/>
            <person name="Lui A."/>
            <person name="MacDonald P.J.P."/>
            <person name="Mehta T."/>
            <person name="Montmayeur A."/>
            <person name="Murphy C."/>
            <person name="Neiman D."/>
            <person name="Pearson M."/>
            <person name="Priest M."/>
            <person name="Roberts A."/>
            <person name="Saif S."/>
            <person name="Shea T."/>
            <person name="Shenoy N."/>
            <person name="Sisk P."/>
            <person name="Stolte C."/>
            <person name="Sykes S."/>
            <person name="Yandava C."/>
            <person name="Wortman J."/>
            <person name="Nusbaum C."/>
            <person name="Birren B."/>
        </authorList>
    </citation>
    <scope>NUCLEOTIDE SEQUENCE [LARGE SCALE GENOMIC DNA]</scope>
    <source>
        <strain evidence="10 11">ATCC BAA-286</strain>
    </source>
</reference>
<evidence type="ECO:0000256" key="1">
    <source>
        <dbReference type="ARBA" id="ARBA00004571"/>
    </source>
</evidence>
<evidence type="ECO:0000313" key="10">
    <source>
        <dbReference type="EMBL" id="EGJ99224.1"/>
    </source>
</evidence>
<proteinExistence type="inferred from homology"/>
<dbReference type="GO" id="GO:0044718">
    <property type="term" value="P:siderophore transmembrane transport"/>
    <property type="evidence" value="ECO:0007669"/>
    <property type="project" value="TreeGrafter"/>
</dbReference>
<evidence type="ECO:0000256" key="3">
    <source>
        <dbReference type="ARBA" id="ARBA00022452"/>
    </source>
</evidence>
<comment type="caution">
    <text evidence="10">The sequence shown here is derived from an EMBL/GenBank/DDBJ whole genome shotgun (WGS) entry which is preliminary data.</text>
</comment>
<dbReference type="RefSeq" id="WP_006798055.1">
    <property type="nucleotide sequence ID" value="NZ_GL891979.1"/>
</dbReference>
<evidence type="ECO:0000256" key="4">
    <source>
        <dbReference type="ARBA" id="ARBA00022692"/>
    </source>
</evidence>
<name>F5ITY1_9BACT</name>
<comment type="similarity">
    <text evidence="8">Belongs to the TonB-dependent receptor family.</text>
</comment>
<evidence type="ECO:0000313" key="11">
    <source>
        <dbReference type="Proteomes" id="UP000004913"/>
    </source>
</evidence>
<dbReference type="PROSITE" id="PS52016">
    <property type="entry name" value="TONB_DEPENDENT_REC_3"/>
    <property type="match status" value="1"/>
</dbReference>
<dbReference type="OrthoDB" id="9762903at2"/>
<dbReference type="EMBL" id="ADLV01000007">
    <property type="protein sequence ID" value="EGJ99224.1"/>
    <property type="molecule type" value="Genomic_DNA"/>
</dbReference>
<dbReference type="Gene3D" id="2.40.170.20">
    <property type="entry name" value="TonB-dependent receptor, beta-barrel domain"/>
    <property type="match status" value="1"/>
</dbReference>
<dbReference type="STRING" id="742766.HMPREF9455_00548"/>
<protein>
    <recommendedName>
        <fullName evidence="9">TonB-dependent receptor plug domain-containing protein</fullName>
    </recommendedName>
</protein>
<accession>F5ITY1</accession>
<dbReference type="InterPro" id="IPR037066">
    <property type="entry name" value="Plug_dom_sf"/>
</dbReference>
<dbReference type="InterPro" id="IPR036942">
    <property type="entry name" value="Beta-barrel_TonB_sf"/>
</dbReference>
<keyword evidence="2 8" id="KW-0813">Transport</keyword>
<dbReference type="SUPFAM" id="SSF56935">
    <property type="entry name" value="Porins"/>
    <property type="match status" value="1"/>
</dbReference>
<comment type="subcellular location">
    <subcellularLocation>
        <location evidence="1 8">Cell outer membrane</location>
        <topology evidence="1 8">Multi-pass membrane protein</topology>
    </subcellularLocation>
</comment>
<keyword evidence="4 8" id="KW-0812">Transmembrane</keyword>